<dbReference type="InterPro" id="IPR011856">
    <property type="entry name" value="tRNA_endonuc-like_dom_sf"/>
</dbReference>
<protein>
    <recommendedName>
        <fullName evidence="3">DUF91 domain-containing protein</fullName>
    </recommendedName>
</protein>
<evidence type="ECO:0000313" key="1">
    <source>
        <dbReference type="EMBL" id="MFC5480463.1"/>
    </source>
</evidence>
<accession>A0ABW0MQD8</accession>
<evidence type="ECO:0008006" key="3">
    <source>
        <dbReference type="Google" id="ProtNLM"/>
    </source>
</evidence>
<dbReference type="RefSeq" id="WP_379759826.1">
    <property type="nucleotide sequence ID" value="NZ_JBHSMR010000013.1"/>
</dbReference>
<name>A0ABW0MQD8_9BURK</name>
<organism evidence="1 2">
    <name type="scientific">Massilia suwonensis</name>
    <dbReference type="NCBI Taxonomy" id="648895"/>
    <lineage>
        <taxon>Bacteria</taxon>
        <taxon>Pseudomonadati</taxon>
        <taxon>Pseudomonadota</taxon>
        <taxon>Betaproteobacteria</taxon>
        <taxon>Burkholderiales</taxon>
        <taxon>Oxalobacteraceae</taxon>
        <taxon>Telluria group</taxon>
        <taxon>Massilia</taxon>
    </lineage>
</organism>
<dbReference type="EMBL" id="JBHSMR010000013">
    <property type="protein sequence ID" value="MFC5480463.1"/>
    <property type="molecule type" value="Genomic_DNA"/>
</dbReference>
<gene>
    <name evidence="1" type="ORF">ACFPQ5_19860</name>
</gene>
<keyword evidence="2" id="KW-1185">Reference proteome</keyword>
<reference evidence="2" key="1">
    <citation type="journal article" date="2019" name="Int. J. Syst. Evol. Microbiol.">
        <title>The Global Catalogue of Microorganisms (GCM) 10K type strain sequencing project: providing services to taxonomists for standard genome sequencing and annotation.</title>
        <authorList>
            <consortium name="The Broad Institute Genomics Platform"/>
            <consortium name="The Broad Institute Genome Sequencing Center for Infectious Disease"/>
            <person name="Wu L."/>
            <person name="Ma J."/>
        </authorList>
    </citation>
    <scope>NUCLEOTIDE SEQUENCE [LARGE SCALE GENOMIC DNA]</scope>
    <source>
        <strain evidence="2">CCUG 43111</strain>
    </source>
</reference>
<sequence length="346" mass="39094">MPLYELSSNSIAEIPSVTYASLGLREREDVQRILRDHVDVISPNTLILAEEFGEWTDSRRRIDLLGLDRDGCLVVIELKRSEDGGHMELQALRYAAMVSTLKFEQAVDVYQKFRASRGQLPDSAETIIRDFLDIADGPVAFSNKVRIVLASAEFSKEITSTVLWLNAQGLDVTCVKMRPHSFQGRVLLDVEQVVPLPEAAAFQVAIREKSVAQQAVAANGRDFTRYRLKTFQGEIFSNLPKRRFIYKIVCEAIKLGVKPAEILKVLPWCQSNMFISAPGKLTGGELMSTVSDRSPMRYFCEDNEVFYIDGHTYSMSNQWGTRTEEAVKKILEILPANHGILYEHEE</sequence>
<dbReference type="Gene3D" id="3.40.1350.10">
    <property type="match status" value="1"/>
</dbReference>
<dbReference type="Proteomes" id="UP001596101">
    <property type="component" value="Unassembled WGS sequence"/>
</dbReference>
<proteinExistence type="predicted"/>
<comment type="caution">
    <text evidence="1">The sequence shown here is derived from an EMBL/GenBank/DDBJ whole genome shotgun (WGS) entry which is preliminary data.</text>
</comment>
<evidence type="ECO:0000313" key="2">
    <source>
        <dbReference type="Proteomes" id="UP001596101"/>
    </source>
</evidence>